<dbReference type="Proteomes" id="UP000824162">
    <property type="component" value="Unassembled WGS sequence"/>
</dbReference>
<evidence type="ECO:0000313" key="8">
    <source>
        <dbReference type="EMBL" id="HIV86179.1"/>
    </source>
</evidence>
<dbReference type="InterPro" id="IPR029045">
    <property type="entry name" value="ClpP/crotonase-like_dom_sf"/>
</dbReference>
<dbReference type="InterPro" id="IPR005151">
    <property type="entry name" value="Tail-specific_protease"/>
</dbReference>
<dbReference type="GO" id="GO:0030288">
    <property type="term" value="C:outer membrane-bounded periplasmic space"/>
    <property type="evidence" value="ECO:0007669"/>
    <property type="project" value="TreeGrafter"/>
</dbReference>
<keyword evidence="4 5" id="KW-0720">Serine protease</keyword>
<dbReference type="GO" id="GO:0008236">
    <property type="term" value="F:serine-type peptidase activity"/>
    <property type="evidence" value="ECO:0007669"/>
    <property type="project" value="UniProtKB-KW"/>
</dbReference>
<dbReference type="PROSITE" id="PS50106">
    <property type="entry name" value="PDZ"/>
    <property type="match status" value="1"/>
</dbReference>
<dbReference type="Pfam" id="PF01471">
    <property type="entry name" value="PG_binding_1"/>
    <property type="match status" value="1"/>
</dbReference>
<dbReference type="AlphaFoldDB" id="A0A9D1TMH9"/>
<feature type="signal peptide" evidence="6">
    <location>
        <begin position="1"/>
        <end position="30"/>
    </location>
</feature>
<dbReference type="SMART" id="SM00245">
    <property type="entry name" value="TSPc"/>
    <property type="match status" value="1"/>
</dbReference>
<evidence type="ECO:0000256" key="4">
    <source>
        <dbReference type="ARBA" id="ARBA00022825"/>
    </source>
</evidence>
<feature type="chain" id="PRO_5038669656" evidence="6">
    <location>
        <begin position="31"/>
        <end position="505"/>
    </location>
</feature>
<evidence type="ECO:0000256" key="3">
    <source>
        <dbReference type="ARBA" id="ARBA00022801"/>
    </source>
</evidence>
<gene>
    <name evidence="8" type="ORF">H9900_05145</name>
</gene>
<dbReference type="SUPFAM" id="SSF52096">
    <property type="entry name" value="ClpP/crotonase"/>
    <property type="match status" value="1"/>
</dbReference>
<dbReference type="PANTHER" id="PTHR32060:SF22">
    <property type="entry name" value="CARBOXYL-TERMINAL-PROCESSING PEPTIDASE 3, CHLOROPLASTIC"/>
    <property type="match status" value="1"/>
</dbReference>
<dbReference type="InterPro" id="IPR036365">
    <property type="entry name" value="PGBD-like_sf"/>
</dbReference>
<dbReference type="InterPro" id="IPR002477">
    <property type="entry name" value="Peptidoglycan-bd-like"/>
</dbReference>
<dbReference type="InterPro" id="IPR041489">
    <property type="entry name" value="PDZ_6"/>
</dbReference>
<dbReference type="Gene3D" id="3.90.226.10">
    <property type="entry name" value="2-enoyl-CoA Hydratase, Chain A, domain 1"/>
    <property type="match status" value="1"/>
</dbReference>
<dbReference type="SUPFAM" id="SSF47090">
    <property type="entry name" value="PGBD-like"/>
    <property type="match status" value="1"/>
</dbReference>
<dbReference type="InterPro" id="IPR004447">
    <property type="entry name" value="Peptidase_S41A"/>
</dbReference>
<keyword evidence="2 5" id="KW-0645">Protease</keyword>
<comment type="caution">
    <text evidence="8">The sequence shown here is derived from an EMBL/GenBank/DDBJ whole genome shotgun (WGS) entry which is preliminary data.</text>
</comment>
<evidence type="ECO:0000256" key="2">
    <source>
        <dbReference type="ARBA" id="ARBA00022670"/>
    </source>
</evidence>
<dbReference type="GO" id="GO:0004175">
    <property type="term" value="F:endopeptidase activity"/>
    <property type="evidence" value="ECO:0007669"/>
    <property type="project" value="TreeGrafter"/>
</dbReference>
<dbReference type="GO" id="GO:0006508">
    <property type="term" value="P:proteolysis"/>
    <property type="evidence" value="ECO:0007669"/>
    <property type="project" value="UniProtKB-KW"/>
</dbReference>
<dbReference type="Gene3D" id="3.30.750.44">
    <property type="match status" value="1"/>
</dbReference>
<reference evidence="8" key="2">
    <citation type="submission" date="2021-04" db="EMBL/GenBank/DDBJ databases">
        <authorList>
            <person name="Gilroy R."/>
        </authorList>
    </citation>
    <scope>NUCLEOTIDE SEQUENCE</scope>
    <source>
        <strain evidence="8">5790</strain>
    </source>
</reference>
<dbReference type="CDD" id="cd06782">
    <property type="entry name" value="cpPDZ_CPP-like"/>
    <property type="match status" value="1"/>
</dbReference>
<dbReference type="PANTHER" id="PTHR32060">
    <property type="entry name" value="TAIL-SPECIFIC PROTEASE"/>
    <property type="match status" value="1"/>
</dbReference>
<dbReference type="Pfam" id="PF03572">
    <property type="entry name" value="Peptidase_S41"/>
    <property type="match status" value="1"/>
</dbReference>
<dbReference type="CDD" id="cd07560">
    <property type="entry name" value="Peptidase_S41_CPP"/>
    <property type="match status" value="1"/>
</dbReference>
<dbReference type="NCBIfam" id="TIGR00225">
    <property type="entry name" value="prc"/>
    <property type="match status" value="1"/>
</dbReference>
<evidence type="ECO:0000256" key="6">
    <source>
        <dbReference type="SAM" id="SignalP"/>
    </source>
</evidence>
<dbReference type="InterPro" id="IPR001478">
    <property type="entry name" value="PDZ"/>
</dbReference>
<keyword evidence="6" id="KW-0732">Signal</keyword>
<proteinExistence type="inferred from homology"/>
<dbReference type="InterPro" id="IPR036034">
    <property type="entry name" value="PDZ_sf"/>
</dbReference>
<dbReference type="Gene3D" id="2.30.42.10">
    <property type="match status" value="1"/>
</dbReference>
<reference evidence="8" key="1">
    <citation type="journal article" date="2021" name="PeerJ">
        <title>Extensive microbial diversity within the chicken gut microbiome revealed by metagenomics and culture.</title>
        <authorList>
            <person name="Gilroy R."/>
            <person name="Ravi A."/>
            <person name="Getino M."/>
            <person name="Pursley I."/>
            <person name="Horton D.L."/>
            <person name="Alikhan N.F."/>
            <person name="Baker D."/>
            <person name="Gharbi K."/>
            <person name="Hall N."/>
            <person name="Watson M."/>
            <person name="Adriaenssens E.M."/>
            <person name="Foster-Nyarko E."/>
            <person name="Jarju S."/>
            <person name="Secka A."/>
            <person name="Antonio M."/>
            <person name="Oren A."/>
            <person name="Chaudhuri R.R."/>
            <person name="La Ragione R."/>
            <person name="Hildebrand F."/>
            <person name="Pallen M.J."/>
        </authorList>
    </citation>
    <scope>NUCLEOTIDE SEQUENCE</scope>
    <source>
        <strain evidence="8">5790</strain>
    </source>
</reference>
<feature type="domain" description="PDZ" evidence="7">
    <location>
        <begin position="112"/>
        <end position="177"/>
    </location>
</feature>
<keyword evidence="3 5" id="KW-0378">Hydrolase</keyword>
<comment type="similarity">
    <text evidence="1 5">Belongs to the peptidase S41A family.</text>
</comment>
<dbReference type="SMART" id="SM00228">
    <property type="entry name" value="PDZ"/>
    <property type="match status" value="1"/>
</dbReference>
<dbReference type="Pfam" id="PF17820">
    <property type="entry name" value="PDZ_6"/>
    <property type="match status" value="1"/>
</dbReference>
<evidence type="ECO:0000313" key="9">
    <source>
        <dbReference type="Proteomes" id="UP000824162"/>
    </source>
</evidence>
<dbReference type="GO" id="GO:0007165">
    <property type="term" value="P:signal transduction"/>
    <property type="evidence" value="ECO:0007669"/>
    <property type="project" value="TreeGrafter"/>
</dbReference>
<evidence type="ECO:0000256" key="5">
    <source>
        <dbReference type="RuleBase" id="RU004404"/>
    </source>
</evidence>
<name>A0A9D1TMH9_9FIRM</name>
<protein>
    <submittedName>
        <fullName evidence="8">PDZ domain-containing protein</fullName>
    </submittedName>
</protein>
<sequence>MKKRIVRRLRSAVAALLAVSVISLSAAVFADETSSPAADMSNGEYVAGYVEQIVEFLSLYAKPGVTQATLYEAALTEILKQHPEYYEMIMEAMLSSIDEHSEYYKSGEFGEFISQLESEVGGIGITFFEDGENLIVGTVIEDSPAERIGIQPGDILYSADGTILIGAGINAAQNCIRGEVGTQVVIGVLRGGSSDPVYYTITRETVDTRSSLSYSIIDGTDEDDPNTARRLMYIRITSFIDNTAEEFGKAVAEADAENISDIIIDVRDNGGGYLSQAAEVANYFVPAGSVIVSEDHKADLFDVVYKSDNTRTAENNVVVLVNGNSASASEILAAAIQENGVGVVIGTQTYGKGTVQSMSAVEGGVMKYTSAYYLTPNGNNIDGTGVTPDAVVENEARPFDYSGYEDFDYSGVYERGMSDGNVAKAKKILNVWGLYGGDLNDPYFDSALETLIAQFQLSMGLFPYGVLDITTQTALYRELTNTVVEYDTQFDAALSHFGIALSEAE</sequence>
<evidence type="ECO:0000256" key="1">
    <source>
        <dbReference type="ARBA" id="ARBA00009179"/>
    </source>
</evidence>
<dbReference type="EMBL" id="DXIJ01000108">
    <property type="protein sequence ID" value="HIV86179.1"/>
    <property type="molecule type" value="Genomic_DNA"/>
</dbReference>
<organism evidence="8 9">
    <name type="scientific">Candidatus Monoglobus merdigallinarum</name>
    <dbReference type="NCBI Taxonomy" id="2838698"/>
    <lineage>
        <taxon>Bacteria</taxon>
        <taxon>Bacillati</taxon>
        <taxon>Bacillota</taxon>
        <taxon>Clostridia</taxon>
        <taxon>Monoglobales</taxon>
        <taxon>Monoglobaceae</taxon>
        <taxon>Monoglobus</taxon>
    </lineage>
</organism>
<evidence type="ECO:0000259" key="7">
    <source>
        <dbReference type="PROSITE" id="PS50106"/>
    </source>
</evidence>
<accession>A0A9D1TMH9</accession>
<dbReference type="Gene3D" id="1.10.101.10">
    <property type="entry name" value="PGBD-like superfamily/PGBD"/>
    <property type="match status" value="1"/>
</dbReference>
<dbReference type="InterPro" id="IPR036366">
    <property type="entry name" value="PGBDSf"/>
</dbReference>
<dbReference type="SUPFAM" id="SSF50156">
    <property type="entry name" value="PDZ domain-like"/>
    <property type="match status" value="1"/>
</dbReference>